<reference evidence="1" key="1">
    <citation type="submission" date="2019-11" db="EMBL/GenBank/DDBJ databases">
        <title>Nori genome reveals adaptations in red seaweeds to the harsh intertidal environment.</title>
        <authorList>
            <person name="Wang D."/>
            <person name="Mao Y."/>
        </authorList>
    </citation>
    <scope>NUCLEOTIDE SEQUENCE</scope>
    <source>
        <tissue evidence="1">Gametophyte</tissue>
    </source>
</reference>
<name>A0ACC3BTK8_PYRYE</name>
<dbReference type="EMBL" id="CM020618">
    <property type="protein sequence ID" value="KAK1861376.1"/>
    <property type="molecule type" value="Genomic_DNA"/>
</dbReference>
<comment type="caution">
    <text evidence="1">The sequence shown here is derived from an EMBL/GenBank/DDBJ whole genome shotgun (WGS) entry which is preliminary data.</text>
</comment>
<evidence type="ECO:0000313" key="2">
    <source>
        <dbReference type="Proteomes" id="UP000798662"/>
    </source>
</evidence>
<gene>
    <name evidence="1" type="ORF">I4F81_003960</name>
</gene>
<keyword evidence="2" id="KW-1185">Reference proteome</keyword>
<organism evidence="1 2">
    <name type="scientific">Pyropia yezoensis</name>
    <name type="common">Susabi-nori</name>
    <name type="synonym">Porphyra yezoensis</name>
    <dbReference type="NCBI Taxonomy" id="2788"/>
    <lineage>
        <taxon>Eukaryota</taxon>
        <taxon>Rhodophyta</taxon>
        <taxon>Bangiophyceae</taxon>
        <taxon>Bangiales</taxon>
        <taxon>Bangiaceae</taxon>
        <taxon>Pyropia</taxon>
    </lineage>
</organism>
<evidence type="ECO:0000313" key="1">
    <source>
        <dbReference type="EMBL" id="KAK1861376.1"/>
    </source>
</evidence>
<protein>
    <submittedName>
        <fullName evidence="1">Uncharacterized protein</fullName>
    </submittedName>
</protein>
<dbReference type="Proteomes" id="UP000798662">
    <property type="component" value="Chromosome 1"/>
</dbReference>
<sequence length="1111" mass="122071">MITTRARPLFRGRTTRPRMYVRIPCGRPCPCAKRPAWGRALLGAALRRARRRRRWSPWSPPPSATRVLWRRLVVGYVARRVRPGSRRPPRPVRSPPPRCRAWRGRAGERRCLHPQGRRLPALDGRPSRGHRPCCSRRSDLVDLIMEVDAGAAFPAVAAEQVRGPPVRRVSATCRSTAAGVLVLKLPLPFTVCPELCWSSSIARGFFGNETTTRTWSLRHGAACVPVPHISKNICSTVRRAVCVSPRRSRRCRAPTASLPLGDDAADVADHAGSFKWSYTSSTRKFHLRDYQCCVARKMDQSMWKYGDEAPSTLWSMCGHCQKWLARNPSALSVTHPELASAGRGMEASSAPADVTSVTESETSFDAVMLGSKWRGESPFRDHVDVNVTDEQLFHPQGALRVLRKQGWLIDGPSDEDEPFTPTPLPPLGIHVLRDLEYCELWRCLAACFHLDRVVFSIGATSGYGKTSFFGDIANPAVSLPVQEPKFSSHYIPGKDLHTLSTVVREALAMQAELPWKSVREFAHSTVVFGISFNGSTAFSGTESRLSKLEGAEFFSVFARIIYMERCNKKVTWARFLERFEKLTFGVNGTLNVSAMAQEVKLILKNKRGNPDAPALLLVDEIGRTEPVFQSVKLGLYSLCHEIDNFRLLCSALDVALLKLLGEPPLYSGPRVYQMAESPTKVVISTVLATLAESALVKQLSAKVFEPGLVVFVVHGRTVEPDAAARAVVGLSAGVGRYFSDLVSTILAGRRNQTVMELVSVAALAPASSNHAVGAVDLILAEVEVQAVLLTGVMVKANGPVSYFNKMRIDWNTAIQTGGFSASAVGGEWYGPIVVPPMVVVEALDTYAFTNAREPAQQLMARQTCLASMLCIKEAIKTGGPSDVVMELVHYWWEVASSRARAALSPGSSFTRGPNFQSLGLRTLYPDFQPDRAFDGPLSELVRVDASRPRVNDRRTRPFSSIKTLVESESEEVLLDNAWFSPKGYEGVDSLVFYKCTNGVPGGPCVGEPVCVAINSKQSAPSANTSVELDLVDAHYQSLPKCFGTAWSKWSKRTILVIVSNRDTVTGIKRWATSESSKRTIVCLSPELKLMYGKTLYNLLAAGPVLFEGSIA</sequence>
<proteinExistence type="predicted"/>
<accession>A0ACC3BTK8</accession>